<feature type="region of interest" description="Disordered" evidence="2">
    <location>
        <begin position="285"/>
        <end position="365"/>
    </location>
</feature>
<feature type="compositionally biased region" description="Basic and acidic residues" evidence="2">
    <location>
        <begin position="385"/>
        <end position="396"/>
    </location>
</feature>
<feature type="compositionally biased region" description="Basic residues" evidence="2">
    <location>
        <begin position="584"/>
        <end position="596"/>
    </location>
</feature>
<evidence type="ECO:0000256" key="1">
    <source>
        <dbReference type="SAM" id="Coils"/>
    </source>
</evidence>
<protein>
    <submittedName>
        <fullName evidence="3">Uncharacterized protein</fullName>
    </submittedName>
</protein>
<feature type="region of interest" description="Disordered" evidence="2">
    <location>
        <begin position="635"/>
        <end position="660"/>
    </location>
</feature>
<keyword evidence="1" id="KW-0175">Coiled coil</keyword>
<proteinExistence type="predicted"/>
<feature type="compositionally biased region" description="Basic and acidic residues" evidence="2">
    <location>
        <begin position="679"/>
        <end position="695"/>
    </location>
</feature>
<comment type="caution">
    <text evidence="3">The sequence shown here is derived from an EMBL/GenBank/DDBJ whole genome shotgun (WGS) entry which is preliminary data.</text>
</comment>
<feature type="region of interest" description="Disordered" evidence="2">
    <location>
        <begin position="190"/>
        <end position="240"/>
    </location>
</feature>
<dbReference type="AlphaFoldDB" id="A0A1Q9CA53"/>
<feature type="compositionally biased region" description="Basic and acidic residues" evidence="2">
    <location>
        <begin position="286"/>
        <end position="296"/>
    </location>
</feature>
<feature type="region of interest" description="Disordered" evidence="2">
    <location>
        <begin position="679"/>
        <end position="714"/>
    </location>
</feature>
<reference evidence="3 4" key="1">
    <citation type="submission" date="2016-02" db="EMBL/GenBank/DDBJ databases">
        <title>Genome analysis of coral dinoflagellate symbionts highlights evolutionary adaptations to a symbiotic lifestyle.</title>
        <authorList>
            <person name="Aranda M."/>
            <person name="Li Y."/>
            <person name="Liew Y.J."/>
            <person name="Baumgarten S."/>
            <person name="Simakov O."/>
            <person name="Wilson M."/>
            <person name="Piel J."/>
            <person name="Ashoor H."/>
            <person name="Bougouffa S."/>
            <person name="Bajic V.B."/>
            <person name="Ryu T."/>
            <person name="Ravasi T."/>
            <person name="Bayer T."/>
            <person name="Micklem G."/>
            <person name="Kim H."/>
            <person name="Bhak J."/>
            <person name="Lajeunesse T.C."/>
            <person name="Voolstra C.R."/>
        </authorList>
    </citation>
    <scope>NUCLEOTIDE SEQUENCE [LARGE SCALE GENOMIC DNA]</scope>
    <source>
        <strain evidence="3 4">CCMP2467</strain>
    </source>
</reference>
<name>A0A1Q9CA53_SYMMI</name>
<dbReference type="Proteomes" id="UP000186817">
    <property type="component" value="Unassembled WGS sequence"/>
</dbReference>
<evidence type="ECO:0000313" key="3">
    <source>
        <dbReference type="EMBL" id="OLP79805.1"/>
    </source>
</evidence>
<feature type="compositionally biased region" description="Basic residues" evidence="2">
    <location>
        <begin position="45"/>
        <end position="54"/>
    </location>
</feature>
<evidence type="ECO:0000313" key="4">
    <source>
        <dbReference type="Proteomes" id="UP000186817"/>
    </source>
</evidence>
<feature type="compositionally biased region" description="Basic and acidic residues" evidence="2">
    <location>
        <begin position="317"/>
        <end position="327"/>
    </location>
</feature>
<sequence length="922" mass="103356">MVEELRKKQELEDKLSKLRRQQEELERERREVQDLLRGFAQGAGHHPRRARGARRVSQPRQASRPSSALDLRIDKDKKERLEYELEKLQQKVAEMEASEWARDLEFQARPPSVEEGKVKFGMLITPNKELQGEDQASRPSSALDLRIADKDKKERLEYELEKLQQKVAEMEASEWARDLEFQARPPSVEEGKVKFGMLITPNKELQGEDQDGKSLSSATQSQRSGASTRYPDSNYESSHEERCLRFDMAAAARAAANAAQDAAKLAKAAAKVLAAKTKASAKAKARAAERAKERAEAAAVAAAAKAERRQRRKQKKAREEARKLKEKERRKRANTARKNKQQALREDPNRAWEQLAERAHEAERKAEARFVKSGYGLRRAGGRKRAADDPYERVEDSESSSSPDDLEVALALAVLEAIHDHGTGSRTDEYEKARAEIARRKQMLGMVDSAAGGLAERCRDIDPLLGRCREELYACVHVDINNRDGYPDSNYESSHEERCLRFDMAAAARAAANAAQDAAKLAKAAAKVLAAKTKASAKAKARAAERAKERAEAAAVAAAAKAERRQRRKQKKAREEARKLKEKERRKRANTARKNKQQALREDPNRAWEQLAERAHEAERKAEARFVKSGYGLRRAGGRKRAADDPYERVEDSESSSSPDDLEVALALAVLEAIHDHATGSRTDEYEKARAEIARPARKSSNSQPGENTDEDCNMVDSAAGGLAERCRDIDPLLLGRCRERSASCSSSHFREAERGMEKKSTKHTSLRDLHYERMRQQAEERLAILRQREVQREPWTAPDAGRHLPRRPWSAIPGYTGFRRRRVSEAVRRGLVKAHCKLGHPSVADLQRLLKLGGAKQEVIEAAGWMKCMTCAHGRQWVATCPELVWKLGGCSPPRGERDSNTAPDTKVGLSPRCLASLLGS</sequence>
<feature type="compositionally biased region" description="Polar residues" evidence="2">
    <location>
        <begin position="213"/>
        <end position="236"/>
    </location>
</feature>
<feature type="compositionally biased region" description="Basic residues" evidence="2">
    <location>
        <begin position="328"/>
        <end position="340"/>
    </location>
</feature>
<feature type="compositionally biased region" description="Basic and acidic residues" evidence="2">
    <location>
        <begin position="573"/>
        <end position="583"/>
    </location>
</feature>
<feature type="region of interest" description="Disordered" evidence="2">
    <location>
        <begin position="36"/>
        <end position="73"/>
    </location>
</feature>
<feature type="coiled-coil region" evidence="1">
    <location>
        <begin position="146"/>
        <end position="173"/>
    </location>
</feature>
<dbReference type="OrthoDB" id="10483328at2759"/>
<feature type="region of interest" description="Disordered" evidence="2">
    <location>
        <begin position="555"/>
        <end position="606"/>
    </location>
</feature>
<feature type="compositionally biased region" description="Basic and acidic residues" evidence="2">
    <location>
        <begin position="343"/>
        <end position="365"/>
    </location>
</feature>
<gene>
    <name evidence="3" type="ORF">AK812_SmicGene39865</name>
</gene>
<accession>A0A1Q9CA53</accession>
<feature type="compositionally biased region" description="Basic and acidic residues" evidence="2">
    <location>
        <begin position="641"/>
        <end position="652"/>
    </location>
</feature>
<feature type="region of interest" description="Disordered" evidence="2">
    <location>
        <begin position="379"/>
        <end position="403"/>
    </location>
</feature>
<organism evidence="3 4">
    <name type="scientific">Symbiodinium microadriaticum</name>
    <name type="common">Dinoflagellate</name>
    <name type="synonym">Zooxanthella microadriatica</name>
    <dbReference type="NCBI Taxonomy" id="2951"/>
    <lineage>
        <taxon>Eukaryota</taxon>
        <taxon>Sar</taxon>
        <taxon>Alveolata</taxon>
        <taxon>Dinophyceae</taxon>
        <taxon>Suessiales</taxon>
        <taxon>Symbiodiniaceae</taxon>
        <taxon>Symbiodinium</taxon>
    </lineage>
</organism>
<dbReference type="EMBL" id="LSRX01001446">
    <property type="protein sequence ID" value="OLP79805.1"/>
    <property type="molecule type" value="Genomic_DNA"/>
</dbReference>
<evidence type="ECO:0000256" key="2">
    <source>
        <dbReference type="SAM" id="MobiDB-lite"/>
    </source>
</evidence>
<keyword evidence="4" id="KW-1185">Reference proteome</keyword>